<keyword evidence="3" id="KW-1185">Reference proteome</keyword>
<dbReference type="Proteomes" id="UP000308092">
    <property type="component" value="Unassembled WGS sequence"/>
</dbReference>
<dbReference type="AlphaFoldDB" id="A0A4S3J939"/>
<feature type="compositionally biased region" description="Polar residues" evidence="1">
    <location>
        <begin position="13"/>
        <end position="23"/>
    </location>
</feature>
<evidence type="ECO:0000256" key="1">
    <source>
        <dbReference type="SAM" id="MobiDB-lite"/>
    </source>
</evidence>
<dbReference type="VEuPathDB" id="FungiDB:EYZ11_009018"/>
<sequence length="52" mass="5698">MPVEERTAMEEVQTLSTAVSPDTSPVDEYTVTEEVQKVPAAAERAAADRFED</sequence>
<comment type="caution">
    <text evidence="2">The sequence shown here is derived from an EMBL/GenBank/DDBJ whole genome shotgun (WGS) entry which is preliminary data.</text>
</comment>
<gene>
    <name evidence="2" type="ORF">EYZ11_009018</name>
</gene>
<dbReference type="EMBL" id="SOSA01000408">
    <property type="protein sequence ID" value="THC91510.1"/>
    <property type="molecule type" value="Genomic_DNA"/>
</dbReference>
<evidence type="ECO:0000313" key="3">
    <source>
        <dbReference type="Proteomes" id="UP000308092"/>
    </source>
</evidence>
<accession>A0A4S3J939</accession>
<feature type="region of interest" description="Disordered" evidence="1">
    <location>
        <begin position="1"/>
        <end position="25"/>
    </location>
</feature>
<evidence type="ECO:0000313" key="2">
    <source>
        <dbReference type="EMBL" id="THC91510.1"/>
    </source>
</evidence>
<proteinExistence type="predicted"/>
<organism evidence="2 3">
    <name type="scientific">Aspergillus tanneri</name>
    <dbReference type="NCBI Taxonomy" id="1220188"/>
    <lineage>
        <taxon>Eukaryota</taxon>
        <taxon>Fungi</taxon>
        <taxon>Dikarya</taxon>
        <taxon>Ascomycota</taxon>
        <taxon>Pezizomycotina</taxon>
        <taxon>Eurotiomycetes</taxon>
        <taxon>Eurotiomycetidae</taxon>
        <taxon>Eurotiales</taxon>
        <taxon>Aspergillaceae</taxon>
        <taxon>Aspergillus</taxon>
        <taxon>Aspergillus subgen. Circumdati</taxon>
    </lineage>
</organism>
<protein>
    <submittedName>
        <fullName evidence="2">Uncharacterized protein</fullName>
    </submittedName>
</protein>
<name>A0A4S3J939_9EURO</name>
<reference evidence="2 3" key="1">
    <citation type="submission" date="2019-03" db="EMBL/GenBank/DDBJ databases">
        <title>The genome sequence of a newly discovered highly antifungal drug resistant Aspergillus species, Aspergillus tanneri NIH 1004.</title>
        <authorList>
            <person name="Mounaud S."/>
            <person name="Singh I."/>
            <person name="Joardar V."/>
            <person name="Pakala S."/>
            <person name="Pakala S."/>
            <person name="Venepally P."/>
            <person name="Hoover J."/>
            <person name="Nierman W."/>
            <person name="Chung J."/>
            <person name="Losada L."/>
        </authorList>
    </citation>
    <scope>NUCLEOTIDE SEQUENCE [LARGE SCALE GENOMIC DNA]</scope>
    <source>
        <strain evidence="2 3">NIH1004</strain>
    </source>
</reference>